<reference evidence="5 6" key="1">
    <citation type="submission" date="2008-10" db="EMBL/GenBank/DDBJ databases">
        <title>Draft genome sequence of Desulvovibrio piger (ATCC 29098).</title>
        <authorList>
            <person name="Sudarsanam P."/>
            <person name="Ley R."/>
            <person name="Guruge J."/>
            <person name="Turnbaugh P.J."/>
            <person name="Mahowald M."/>
            <person name="Liep D."/>
            <person name="Gordon J."/>
        </authorList>
    </citation>
    <scope>NUCLEOTIDE SEQUENCE [LARGE SCALE GENOMIC DNA]</scope>
    <source>
        <strain evidence="5 6">ATCC 29098</strain>
    </source>
</reference>
<dbReference type="PROSITE" id="PS50987">
    <property type="entry name" value="HTH_ARSR_2"/>
    <property type="match status" value="1"/>
</dbReference>
<dbReference type="eggNOG" id="COG0640">
    <property type="taxonomic scope" value="Bacteria"/>
</dbReference>
<accession>B6WWM6</accession>
<dbReference type="CDD" id="cd00090">
    <property type="entry name" value="HTH_ARSR"/>
    <property type="match status" value="1"/>
</dbReference>
<dbReference type="GO" id="GO:0003677">
    <property type="term" value="F:DNA binding"/>
    <property type="evidence" value="ECO:0007669"/>
    <property type="project" value="UniProtKB-KW"/>
</dbReference>
<keyword evidence="1" id="KW-0805">Transcription regulation</keyword>
<dbReference type="PANTHER" id="PTHR43132:SF2">
    <property type="entry name" value="ARSENICAL RESISTANCE OPERON REPRESSOR ARSR-RELATED"/>
    <property type="match status" value="1"/>
</dbReference>
<gene>
    <name evidence="5" type="ORF">DESPIG_02495</name>
</gene>
<dbReference type="InterPro" id="IPR011991">
    <property type="entry name" value="ArsR-like_HTH"/>
</dbReference>
<reference evidence="5 6" key="2">
    <citation type="submission" date="2008-10" db="EMBL/GenBank/DDBJ databases">
        <authorList>
            <person name="Fulton L."/>
            <person name="Clifton S."/>
            <person name="Fulton B."/>
            <person name="Xu J."/>
            <person name="Minx P."/>
            <person name="Pepin K.H."/>
            <person name="Johnson M."/>
            <person name="Bhonagiri V."/>
            <person name="Nash W.E."/>
            <person name="Mardis E.R."/>
            <person name="Wilson R.K."/>
        </authorList>
    </citation>
    <scope>NUCLEOTIDE SEQUENCE [LARGE SCALE GENOMIC DNA]</scope>
    <source>
        <strain evidence="5 6">ATCC 29098</strain>
    </source>
</reference>
<dbReference type="HOGENOM" id="CLU_097806_8_1_7"/>
<protein>
    <submittedName>
        <fullName evidence="5">Transcriptional regulator, ArsR family</fullName>
    </submittedName>
</protein>
<evidence type="ECO:0000256" key="1">
    <source>
        <dbReference type="ARBA" id="ARBA00023015"/>
    </source>
</evidence>
<dbReference type="EMBL" id="ABXU01000074">
    <property type="protein sequence ID" value="EEB32643.1"/>
    <property type="molecule type" value="Genomic_DNA"/>
</dbReference>
<dbReference type="NCBIfam" id="NF033788">
    <property type="entry name" value="HTH_metalloreg"/>
    <property type="match status" value="1"/>
</dbReference>
<dbReference type="PANTHER" id="PTHR43132">
    <property type="entry name" value="ARSENICAL RESISTANCE OPERON REPRESSOR ARSR-RELATED"/>
    <property type="match status" value="1"/>
</dbReference>
<evidence type="ECO:0000313" key="6">
    <source>
        <dbReference type="Proteomes" id="UP000003676"/>
    </source>
</evidence>
<dbReference type="SUPFAM" id="SSF46785">
    <property type="entry name" value="Winged helix' DNA-binding domain"/>
    <property type="match status" value="1"/>
</dbReference>
<dbReference type="SMART" id="SM00418">
    <property type="entry name" value="HTH_ARSR"/>
    <property type="match status" value="1"/>
</dbReference>
<dbReference type="GO" id="GO:0003700">
    <property type="term" value="F:DNA-binding transcription factor activity"/>
    <property type="evidence" value="ECO:0007669"/>
    <property type="project" value="InterPro"/>
</dbReference>
<name>B6WWM6_9BACT</name>
<dbReference type="InterPro" id="IPR036388">
    <property type="entry name" value="WH-like_DNA-bd_sf"/>
</dbReference>
<organism evidence="5 6">
    <name type="scientific">Desulfovibrio piger ATCC 29098</name>
    <dbReference type="NCBI Taxonomy" id="411464"/>
    <lineage>
        <taxon>Bacteria</taxon>
        <taxon>Pseudomonadati</taxon>
        <taxon>Thermodesulfobacteriota</taxon>
        <taxon>Desulfovibrionia</taxon>
        <taxon>Desulfovibrionales</taxon>
        <taxon>Desulfovibrionaceae</taxon>
        <taxon>Desulfovibrio</taxon>
    </lineage>
</organism>
<dbReference type="STRING" id="901.DESPIGER_2371"/>
<keyword evidence="2" id="KW-0238">DNA-binding</keyword>
<proteinExistence type="predicted"/>
<dbReference type="PRINTS" id="PR00778">
    <property type="entry name" value="HTHARSR"/>
</dbReference>
<comment type="caution">
    <text evidence="5">The sequence shown here is derived from an EMBL/GenBank/DDBJ whole genome shotgun (WGS) entry which is preliminary data.</text>
</comment>
<dbReference type="InterPro" id="IPR001845">
    <property type="entry name" value="HTH_ArsR_DNA-bd_dom"/>
</dbReference>
<dbReference type="Pfam" id="PF12840">
    <property type="entry name" value="HTH_20"/>
    <property type="match status" value="1"/>
</dbReference>
<sequence length="113" mass="12599">MGMNSSYITALPDDWERVARVFSAMGDATRQRILLLFEPGESISLSSLVATVGLSRTAVSHHVNVLVRAGLLIPRRQGKEVLYRRDLPFALEMLDRVRDYALAELAAEQGERS</sequence>
<evidence type="ECO:0000256" key="3">
    <source>
        <dbReference type="ARBA" id="ARBA00023163"/>
    </source>
</evidence>
<dbReference type="AlphaFoldDB" id="B6WWM6"/>
<dbReference type="InterPro" id="IPR051011">
    <property type="entry name" value="Metal_resp_trans_reg"/>
</dbReference>
<dbReference type="Gene3D" id="1.10.10.10">
    <property type="entry name" value="Winged helix-like DNA-binding domain superfamily/Winged helix DNA-binding domain"/>
    <property type="match status" value="1"/>
</dbReference>
<evidence type="ECO:0000259" key="4">
    <source>
        <dbReference type="PROSITE" id="PS50987"/>
    </source>
</evidence>
<dbReference type="InterPro" id="IPR036390">
    <property type="entry name" value="WH_DNA-bd_sf"/>
</dbReference>
<dbReference type="Proteomes" id="UP000003676">
    <property type="component" value="Unassembled WGS sequence"/>
</dbReference>
<evidence type="ECO:0000313" key="5">
    <source>
        <dbReference type="EMBL" id="EEB32643.1"/>
    </source>
</evidence>
<feature type="domain" description="HTH arsR-type" evidence="4">
    <location>
        <begin position="10"/>
        <end position="105"/>
    </location>
</feature>
<keyword evidence="3" id="KW-0804">Transcription</keyword>
<evidence type="ECO:0000256" key="2">
    <source>
        <dbReference type="ARBA" id="ARBA00023125"/>
    </source>
</evidence>